<dbReference type="PANTHER" id="PTHR24421">
    <property type="entry name" value="NITRATE/NITRITE SENSOR PROTEIN NARX-RELATED"/>
    <property type="match status" value="1"/>
</dbReference>
<evidence type="ECO:0000313" key="12">
    <source>
        <dbReference type="Proteomes" id="UP000838686"/>
    </source>
</evidence>
<evidence type="ECO:0000259" key="10">
    <source>
        <dbReference type="Pfam" id="PF07730"/>
    </source>
</evidence>
<keyword evidence="4" id="KW-0808">Transferase</keyword>
<dbReference type="Proteomes" id="UP000838686">
    <property type="component" value="Unassembled WGS sequence"/>
</dbReference>
<accession>A0ABM9CGK2</accession>
<proteinExistence type="predicted"/>
<comment type="caution">
    <text evidence="11">The sequence shown here is derived from an EMBL/GenBank/DDBJ whole genome shotgun (WGS) entry which is preliminary data.</text>
</comment>
<dbReference type="EC" id="2.7.13.3" evidence="2"/>
<evidence type="ECO:0000313" key="11">
    <source>
        <dbReference type="EMBL" id="CAH1211673.1"/>
    </source>
</evidence>
<dbReference type="PANTHER" id="PTHR24421:SF10">
    <property type="entry name" value="NITRATE_NITRITE SENSOR PROTEIN NARQ"/>
    <property type="match status" value="1"/>
</dbReference>
<keyword evidence="12" id="KW-1185">Reference proteome</keyword>
<evidence type="ECO:0000256" key="1">
    <source>
        <dbReference type="ARBA" id="ARBA00000085"/>
    </source>
</evidence>
<dbReference type="SUPFAM" id="SSF55874">
    <property type="entry name" value="ATPase domain of HSP90 chaperone/DNA topoisomerase II/histidine kinase"/>
    <property type="match status" value="1"/>
</dbReference>
<gene>
    <name evidence="11" type="ORF">PAECIP111893_03454</name>
</gene>
<keyword evidence="9" id="KW-0812">Transmembrane</keyword>
<dbReference type="RefSeq" id="WP_236343784.1">
    <property type="nucleotide sequence ID" value="NZ_CAKMMF010000019.1"/>
</dbReference>
<dbReference type="InterPro" id="IPR011712">
    <property type="entry name" value="Sig_transdc_His_kin_sub3_dim/P"/>
</dbReference>
<feature type="domain" description="Signal transduction histidine kinase subgroup 3 dimerisation and phosphoacceptor" evidence="10">
    <location>
        <begin position="452"/>
        <end position="517"/>
    </location>
</feature>
<evidence type="ECO:0000256" key="4">
    <source>
        <dbReference type="ARBA" id="ARBA00022679"/>
    </source>
</evidence>
<comment type="catalytic activity">
    <reaction evidence="1">
        <text>ATP + protein L-histidine = ADP + protein N-phospho-L-histidine.</text>
        <dbReference type="EC" id="2.7.13.3"/>
    </reaction>
</comment>
<feature type="transmembrane region" description="Helical" evidence="9">
    <location>
        <begin position="309"/>
        <end position="326"/>
    </location>
</feature>
<evidence type="ECO:0000256" key="7">
    <source>
        <dbReference type="ARBA" id="ARBA00022840"/>
    </source>
</evidence>
<keyword evidence="9" id="KW-0472">Membrane</keyword>
<feature type="transmembrane region" description="Helical" evidence="9">
    <location>
        <begin position="12"/>
        <end position="33"/>
    </location>
</feature>
<feature type="transmembrane region" description="Helical" evidence="9">
    <location>
        <begin position="252"/>
        <end position="270"/>
    </location>
</feature>
<dbReference type="Gene3D" id="3.30.565.10">
    <property type="entry name" value="Histidine kinase-like ATPase, C-terminal domain"/>
    <property type="match status" value="1"/>
</dbReference>
<dbReference type="InterPro" id="IPR050482">
    <property type="entry name" value="Sensor_HK_TwoCompSys"/>
</dbReference>
<dbReference type="InterPro" id="IPR036890">
    <property type="entry name" value="HATPase_C_sf"/>
</dbReference>
<dbReference type="Pfam" id="PF07730">
    <property type="entry name" value="HisKA_3"/>
    <property type="match status" value="1"/>
</dbReference>
<keyword evidence="9" id="KW-1133">Transmembrane helix</keyword>
<evidence type="ECO:0000256" key="3">
    <source>
        <dbReference type="ARBA" id="ARBA00022553"/>
    </source>
</evidence>
<keyword evidence="7" id="KW-0067">ATP-binding</keyword>
<evidence type="ECO:0000256" key="5">
    <source>
        <dbReference type="ARBA" id="ARBA00022741"/>
    </source>
</evidence>
<keyword evidence="5" id="KW-0547">Nucleotide-binding</keyword>
<feature type="transmembrane region" description="Helical" evidence="9">
    <location>
        <begin position="282"/>
        <end position="303"/>
    </location>
</feature>
<dbReference type="Gene3D" id="1.20.5.1930">
    <property type="match status" value="1"/>
</dbReference>
<feature type="transmembrane region" description="Helical" evidence="9">
    <location>
        <begin position="188"/>
        <end position="208"/>
    </location>
</feature>
<feature type="transmembrane region" description="Helical" evidence="9">
    <location>
        <begin position="215"/>
        <end position="232"/>
    </location>
</feature>
<protein>
    <recommendedName>
        <fullName evidence="2">histidine kinase</fullName>
        <ecNumber evidence="2">2.7.13.3</ecNumber>
    </recommendedName>
</protein>
<name>A0ABM9CGK2_9BACL</name>
<dbReference type="EMBL" id="CAKMMF010000019">
    <property type="protein sequence ID" value="CAH1211673.1"/>
    <property type="molecule type" value="Genomic_DNA"/>
</dbReference>
<evidence type="ECO:0000256" key="6">
    <source>
        <dbReference type="ARBA" id="ARBA00022777"/>
    </source>
</evidence>
<keyword evidence="3" id="KW-0597">Phosphoprotein</keyword>
<keyword evidence="6" id="KW-0418">Kinase</keyword>
<feature type="transmembrane region" description="Helical" evidence="9">
    <location>
        <begin position="338"/>
        <end position="356"/>
    </location>
</feature>
<evidence type="ECO:0000256" key="2">
    <source>
        <dbReference type="ARBA" id="ARBA00012438"/>
    </source>
</evidence>
<reference evidence="11" key="1">
    <citation type="submission" date="2022-01" db="EMBL/GenBank/DDBJ databases">
        <authorList>
            <person name="Criscuolo A."/>
        </authorList>
    </citation>
    <scope>NUCLEOTIDE SEQUENCE</scope>
    <source>
        <strain evidence="11">CIP111893</strain>
    </source>
</reference>
<organism evidence="11 12">
    <name type="scientific">Paenibacillus plantiphilus</name>
    <dbReference type="NCBI Taxonomy" id="2905650"/>
    <lineage>
        <taxon>Bacteria</taxon>
        <taxon>Bacillati</taxon>
        <taxon>Bacillota</taxon>
        <taxon>Bacilli</taxon>
        <taxon>Bacillales</taxon>
        <taxon>Paenibacillaceae</taxon>
        <taxon>Paenibacillus</taxon>
    </lineage>
</organism>
<evidence type="ECO:0000256" key="9">
    <source>
        <dbReference type="SAM" id="Phobius"/>
    </source>
</evidence>
<feature type="transmembrane region" description="Helical" evidence="9">
    <location>
        <begin position="376"/>
        <end position="398"/>
    </location>
</feature>
<sequence>MNLANWPKKYRLPYLIAALTLVLFAIAIAQYYVASDSSRPAPVFMKQVRIAEASSVPPDHAAGSPSGVQWMKVREMLPHFDVLLPPGQYWLKFTPKDEEWKLNPSIYIHMINYFRLYMDGQELYRFDSTNTNAPVNPYYNWHMFPVDSKLSGKELTIWLDTAGMKVPLPQLMIEQPENVLYYMIRTDLGNYMLAALFIFCAIAALFFSLTRRERAYVNLSMFAFTAGYASLVRNPTFKLFVENTWFSYVHDIALPFCVFAFVAVVERLYPELYPRTHRFLRWLLLAFSALTAVSAFVSSYLYYLLLITYFPPLFLVVFAAITRTIYRAYRRYDEVENSWMMAGFSIVTINALIHIMTTSFPALYAQLLPLFPPLGFWNNTLLFWSIFLLMICFVRVLYGRYESVNRQLETFNRSLEEMVQQRTSELEDTHQRLTESMRDSAEATAATLVMEERQRIAYTIHDTVGHTLTATIVQIEAAKRLIDKDRELALSKFEASQGLVRKGLDEIRGSVRLLQEDPADYNLLGAMEKLIADTSAATGVIVEKKIEQLPPGLTIFQKRVLYHALQEGLTNGIRHGKCDRFIFQLTCHEGLLTFQLGNNGLPYTKAEFGFGLKAMEDRVRQLGGTLRVEPGTCGCVLSLILPLKNSNGQ</sequence>
<evidence type="ECO:0000256" key="8">
    <source>
        <dbReference type="ARBA" id="ARBA00023012"/>
    </source>
</evidence>
<keyword evidence="8" id="KW-0902">Two-component regulatory system</keyword>